<feature type="coiled-coil region" evidence="1">
    <location>
        <begin position="53"/>
        <end position="80"/>
    </location>
</feature>
<keyword evidence="1" id="KW-0175">Coiled coil</keyword>
<reference evidence="3 4" key="1">
    <citation type="journal article" date="2017" name="Curr. Biol.">
        <title>Genome architecture and evolution of a unichromosomal asexual nematode.</title>
        <authorList>
            <person name="Fradin H."/>
            <person name="Zegar C."/>
            <person name="Gutwein M."/>
            <person name="Lucas J."/>
            <person name="Kovtun M."/>
            <person name="Corcoran D."/>
            <person name="Baugh L.R."/>
            <person name="Kiontke K."/>
            <person name="Gunsalus K."/>
            <person name="Fitch D.H."/>
            <person name="Piano F."/>
        </authorList>
    </citation>
    <scope>NUCLEOTIDE SEQUENCE [LARGE SCALE GENOMIC DNA]</scope>
    <source>
        <strain evidence="3">PF1309</strain>
    </source>
</reference>
<keyword evidence="4" id="KW-1185">Reference proteome</keyword>
<evidence type="ECO:0000313" key="3">
    <source>
        <dbReference type="EMBL" id="PAV59566.1"/>
    </source>
</evidence>
<sequence length="93" mass="10972">MGKGRGARAVKQSDNERNEKQTLTRQKQISIVQAPPPKGFHLDVQLFNLKYEERALKDILMQLKDRERQLTQEREILLRMQKKQQVEYVLGPL</sequence>
<gene>
    <name evidence="3" type="ORF">WR25_01831</name>
</gene>
<organism evidence="3 4">
    <name type="scientific">Diploscapter pachys</name>
    <dbReference type="NCBI Taxonomy" id="2018661"/>
    <lineage>
        <taxon>Eukaryota</taxon>
        <taxon>Metazoa</taxon>
        <taxon>Ecdysozoa</taxon>
        <taxon>Nematoda</taxon>
        <taxon>Chromadorea</taxon>
        <taxon>Rhabditida</taxon>
        <taxon>Rhabditina</taxon>
        <taxon>Rhabditomorpha</taxon>
        <taxon>Rhabditoidea</taxon>
        <taxon>Rhabditidae</taxon>
        <taxon>Diploscapter</taxon>
    </lineage>
</organism>
<feature type="region of interest" description="Disordered" evidence="2">
    <location>
        <begin position="1"/>
        <end position="34"/>
    </location>
</feature>
<dbReference type="EMBL" id="LIAE01010514">
    <property type="protein sequence ID" value="PAV59566.1"/>
    <property type="molecule type" value="Genomic_DNA"/>
</dbReference>
<name>A0A2A2JCU8_9BILA</name>
<dbReference type="Proteomes" id="UP000218231">
    <property type="component" value="Unassembled WGS sequence"/>
</dbReference>
<dbReference type="AlphaFoldDB" id="A0A2A2JCU8"/>
<feature type="compositionally biased region" description="Basic and acidic residues" evidence="2">
    <location>
        <begin position="11"/>
        <end position="22"/>
    </location>
</feature>
<protein>
    <submittedName>
        <fullName evidence="3">Uncharacterized protein</fullName>
    </submittedName>
</protein>
<accession>A0A2A2JCU8</accession>
<evidence type="ECO:0000256" key="2">
    <source>
        <dbReference type="SAM" id="MobiDB-lite"/>
    </source>
</evidence>
<comment type="caution">
    <text evidence="3">The sequence shown here is derived from an EMBL/GenBank/DDBJ whole genome shotgun (WGS) entry which is preliminary data.</text>
</comment>
<evidence type="ECO:0000256" key="1">
    <source>
        <dbReference type="SAM" id="Coils"/>
    </source>
</evidence>
<proteinExistence type="predicted"/>
<evidence type="ECO:0000313" key="4">
    <source>
        <dbReference type="Proteomes" id="UP000218231"/>
    </source>
</evidence>